<gene>
    <name evidence="1" type="ORF">J2S00_000854</name>
</gene>
<proteinExistence type="predicted"/>
<evidence type="ECO:0000313" key="1">
    <source>
        <dbReference type="EMBL" id="MDQ0338071.1"/>
    </source>
</evidence>
<keyword evidence="2" id="KW-1185">Reference proteome</keyword>
<dbReference type="Proteomes" id="UP001232445">
    <property type="component" value="Unassembled WGS sequence"/>
</dbReference>
<protein>
    <submittedName>
        <fullName evidence="1">Glutathione synthase/RimK-type ligase-like ATP-grasp enzyme</fullName>
    </submittedName>
</protein>
<evidence type="ECO:0000313" key="2">
    <source>
        <dbReference type="Proteomes" id="UP001232445"/>
    </source>
</evidence>
<dbReference type="SUPFAM" id="SSF56059">
    <property type="entry name" value="Glutathione synthetase ATP-binding domain-like"/>
    <property type="match status" value="1"/>
</dbReference>
<comment type="caution">
    <text evidence="1">The sequence shown here is derived from an EMBL/GenBank/DDBJ whole genome shotgun (WGS) entry which is preliminary data.</text>
</comment>
<sequence>MVKQPHLGILVEFVLPSDPPFPEKVFFKHLSQHAKTLGIQVTVFSPRSIDWTNRLIWGYRYDENKARWKKGTYPFPTMIYDRIFYQSRQHVRDVAPVIKRLQQNYSVLLLGKGLPGKWKVYNMLKDDENLAPFLPETFLFRPGSLWRKKLVQHEALFFKPSSGTHGKGVLKVIIAEGRIHVQGRTWHNHLLQTSFPSFTPCEMWLKKYVGQRQYIVQPYLQLTTPDETPFDMRILLQKNDKGEWTETGKVIRAGQKGKLTSNLHGGGTAVEVSPFLNKYYRPEQVKDIYAQLKLLTKRLPYQLEMKHGPLLELGIDVGIERTGKVWLLEVNSKPGRRSFRLSRDYEALANAIYAPAKYASYVFHALKGV</sequence>
<dbReference type="Pfam" id="PF14398">
    <property type="entry name" value="ATPgrasp_YheCD"/>
    <property type="match status" value="1"/>
</dbReference>
<dbReference type="RefSeq" id="WP_307335829.1">
    <property type="nucleotide sequence ID" value="NZ_JAUSUQ010000002.1"/>
</dbReference>
<reference evidence="1 2" key="1">
    <citation type="submission" date="2023-07" db="EMBL/GenBank/DDBJ databases">
        <title>Genomic Encyclopedia of Type Strains, Phase IV (KMG-IV): sequencing the most valuable type-strain genomes for metagenomic binning, comparative biology and taxonomic classification.</title>
        <authorList>
            <person name="Goeker M."/>
        </authorList>
    </citation>
    <scope>NUCLEOTIDE SEQUENCE [LARGE SCALE GENOMIC DNA]</scope>
    <source>
        <strain evidence="1 2">DSM 17740</strain>
    </source>
</reference>
<dbReference type="Gene3D" id="3.30.470.20">
    <property type="entry name" value="ATP-grasp fold, B domain"/>
    <property type="match status" value="1"/>
</dbReference>
<accession>A0ABU0CQ93</accession>
<name>A0ABU0CQ93_9BACI</name>
<organism evidence="1 2">
    <name type="scientific">Caldalkalibacillus uzonensis</name>
    <dbReference type="NCBI Taxonomy" id="353224"/>
    <lineage>
        <taxon>Bacteria</taxon>
        <taxon>Bacillati</taxon>
        <taxon>Bacillota</taxon>
        <taxon>Bacilli</taxon>
        <taxon>Bacillales</taxon>
        <taxon>Bacillaceae</taxon>
        <taxon>Caldalkalibacillus</taxon>
    </lineage>
</organism>
<dbReference type="EMBL" id="JAUSUQ010000002">
    <property type="protein sequence ID" value="MDQ0338071.1"/>
    <property type="molecule type" value="Genomic_DNA"/>
</dbReference>
<dbReference type="InterPro" id="IPR026838">
    <property type="entry name" value="YheC/D"/>
</dbReference>